<dbReference type="Gene3D" id="3.30.1120.10">
    <property type="match status" value="1"/>
</dbReference>
<dbReference type="PANTHER" id="PTHR42693:SF33">
    <property type="entry name" value="ARYLSULFATASE"/>
    <property type="match status" value="1"/>
</dbReference>
<dbReference type="EMBL" id="CP120682">
    <property type="protein sequence ID" value="WKN34051.1"/>
    <property type="molecule type" value="Genomic_DNA"/>
</dbReference>
<dbReference type="InterPro" id="IPR050738">
    <property type="entry name" value="Sulfatase"/>
</dbReference>
<protein>
    <submittedName>
        <fullName evidence="6">Sulfatase</fullName>
    </submittedName>
</protein>
<evidence type="ECO:0000313" key="6">
    <source>
        <dbReference type="EMBL" id="WKN34051.1"/>
    </source>
</evidence>
<keyword evidence="3" id="KW-0378">Hydrolase</keyword>
<evidence type="ECO:0000256" key="1">
    <source>
        <dbReference type="ARBA" id="ARBA00008779"/>
    </source>
</evidence>
<name>A0AA49GKV2_9BACT</name>
<sequence>MILTAYQRFRLSSLLILCTLLIVKCSPQEPSDKASSTTQTRPNIIILFADDMGYGDLSSYGNPTIRTPHIDSLAAQGIRFTSYEAAPWCVPSRIELLTGRYMARVNLNGGTGADGTGGLPDSELTLAEGLKQAGYATGMAGKWHLGYKQKKFLPINQGFDSWLGLPYSNDYMKPYVQTDEPLVMYRDTAVVEYPVDQDSLTVKYTAEAIRFIKAQGGSEQPFFFYLAYNMPHLPIHTTKEFFGKSKAGLYGDVVETIDWSVGQVLQTLEDEGLAENTIVFFASDNGPWQNAPPRMFQIPTKPEGSNWEQRGAGNKPWHVGSAGPLRGHKATTYEGGTRVPAIIRWPGHIEPRQVSDELVANLDMYRTFLETGGGTSPDHPIDGYNVMPFLTGQTRQSPRKEFGYFINELQGMRVGSWKLREVNGETELFDLQTDPGEHYNRAETEPEIVQQIQAEMQQLAQKVGLKSQKPTD</sequence>
<dbReference type="InterPro" id="IPR024607">
    <property type="entry name" value="Sulfatase_CS"/>
</dbReference>
<comment type="similarity">
    <text evidence="1">Belongs to the sulfatase family.</text>
</comment>
<dbReference type="AlphaFoldDB" id="A0AA49GKV2"/>
<dbReference type="SUPFAM" id="SSF53649">
    <property type="entry name" value="Alkaline phosphatase-like"/>
    <property type="match status" value="1"/>
</dbReference>
<evidence type="ECO:0000256" key="3">
    <source>
        <dbReference type="ARBA" id="ARBA00022801"/>
    </source>
</evidence>
<keyword evidence="2" id="KW-0479">Metal-binding</keyword>
<dbReference type="PANTHER" id="PTHR42693">
    <property type="entry name" value="ARYLSULFATASE FAMILY MEMBER"/>
    <property type="match status" value="1"/>
</dbReference>
<dbReference type="CDD" id="cd16026">
    <property type="entry name" value="GALNS_like"/>
    <property type="match status" value="1"/>
</dbReference>
<dbReference type="Gene3D" id="3.40.720.10">
    <property type="entry name" value="Alkaline Phosphatase, subunit A"/>
    <property type="match status" value="1"/>
</dbReference>
<dbReference type="InterPro" id="IPR017850">
    <property type="entry name" value="Alkaline_phosphatase_core_sf"/>
</dbReference>
<gene>
    <name evidence="6" type="ORF">K4G66_16850</name>
</gene>
<proteinExistence type="inferred from homology"/>
<evidence type="ECO:0000259" key="5">
    <source>
        <dbReference type="Pfam" id="PF00884"/>
    </source>
</evidence>
<dbReference type="GO" id="GO:0004065">
    <property type="term" value="F:arylsulfatase activity"/>
    <property type="evidence" value="ECO:0007669"/>
    <property type="project" value="TreeGrafter"/>
</dbReference>
<dbReference type="InterPro" id="IPR000917">
    <property type="entry name" value="Sulfatase_N"/>
</dbReference>
<reference evidence="6" key="2">
    <citation type="journal article" date="2024" name="Antonie Van Leeuwenhoek">
        <title>Roseihalotalea indica gen. nov., sp. nov., a halophilic Bacteroidetes from mesopelagic Southwest Indian Ocean with higher carbohydrate metabolic potential.</title>
        <authorList>
            <person name="Chen B."/>
            <person name="Zhang M."/>
            <person name="Lin D."/>
            <person name="Ye J."/>
            <person name="Tang K."/>
        </authorList>
    </citation>
    <scope>NUCLEOTIDE SEQUENCE</scope>
    <source>
        <strain evidence="6">TK19036</strain>
    </source>
</reference>
<keyword evidence="4" id="KW-0106">Calcium</keyword>
<dbReference type="PROSITE" id="PS00149">
    <property type="entry name" value="SULFATASE_2"/>
    <property type="match status" value="1"/>
</dbReference>
<accession>A0AA49GKV2</accession>
<reference evidence="6" key="1">
    <citation type="journal article" date="2023" name="Comput. Struct. Biotechnol. J.">
        <title>Discovery of a novel marine Bacteroidetes with a rich repertoire of carbohydrate-active enzymes.</title>
        <authorList>
            <person name="Chen B."/>
            <person name="Liu G."/>
            <person name="Chen Q."/>
            <person name="Wang H."/>
            <person name="Liu L."/>
            <person name="Tang K."/>
        </authorList>
    </citation>
    <scope>NUCLEOTIDE SEQUENCE</scope>
    <source>
        <strain evidence="6">TK19036</strain>
    </source>
</reference>
<dbReference type="Pfam" id="PF00884">
    <property type="entry name" value="Sulfatase"/>
    <property type="match status" value="1"/>
</dbReference>
<feature type="domain" description="Sulfatase N-terminal" evidence="5">
    <location>
        <begin position="42"/>
        <end position="371"/>
    </location>
</feature>
<organism evidence="6">
    <name type="scientific">Roseihalotalea indica</name>
    <dbReference type="NCBI Taxonomy" id="2867963"/>
    <lineage>
        <taxon>Bacteria</taxon>
        <taxon>Pseudomonadati</taxon>
        <taxon>Bacteroidota</taxon>
        <taxon>Cytophagia</taxon>
        <taxon>Cytophagales</taxon>
        <taxon>Catalimonadaceae</taxon>
        <taxon>Roseihalotalea</taxon>
    </lineage>
</organism>
<evidence type="ECO:0000256" key="4">
    <source>
        <dbReference type="ARBA" id="ARBA00022837"/>
    </source>
</evidence>
<evidence type="ECO:0000256" key="2">
    <source>
        <dbReference type="ARBA" id="ARBA00022723"/>
    </source>
</evidence>
<dbReference type="GO" id="GO:0046872">
    <property type="term" value="F:metal ion binding"/>
    <property type="evidence" value="ECO:0007669"/>
    <property type="project" value="UniProtKB-KW"/>
</dbReference>